<evidence type="ECO:0000313" key="3">
    <source>
        <dbReference type="EMBL" id="MBA8815837.1"/>
    </source>
</evidence>
<proteinExistence type="predicted"/>
<dbReference type="AlphaFoldDB" id="A0A7W3JMY2"/>
<keyword evidence="4" id="KW-1185">Reference proteome</keyword>
<keyword evidence="2" id="KW-0472">Membrane</keyword>
<evidence type="ECO:0000313" key="4">
    <source>
        <dbReference type="Proteomes" id="UP000526083"/>
    </source>
</evidence>
<keyword evidence="2" id="KW-0812">Transmembrane</keyword>
<dbReference type="Pfam" id="PF14030">
    <property type="entry name" value="DUF4245"/>
    <property type="match status" value="1"/>
</dbReference>
<evidence type="ECO:0008006" key="5">
    <source>
        <dbReference type="Google" id="ProtNLM"/>
    </source>
</evidence>
<organism evidence="3 4">
    <name type="scientific">Microbacterium halimionae</name>
    <dbReference type="NCBI Taxonomy" id="1526413"/>
    <lineage>
        <taxon>Bacteria</taxon>
        <taxon>Bacillati</taxon>
        <taxon>Actinomycetota</taxon>
        <taxon>Actinomycetes</taxon>
        <taxon>Micrococcales</taxon>
        <taxon>Microbacteriaceae</taxon>
        <taxon>Microbacterium</taxon>
    </lineage>
</organism>
<accession>A0A7W3JMY2</accession>
<name>A0A7W3JMY2_9MICO</name>
<feature type="transmembrane region" description="Helical" evidence="2">
    <location>
        <begin position="40"/>
        <end position="59"/>
    </location>
</feature>
<comment type="caution">
    <text evidence="3">The sequence shown here is derived from an EMBL/GenBank/DDBJ whole genome shotgun (WGS) entry which is preliminary data.</text>
</comment>
<dbReference type="EMBL" id="JACGWY010000001">
    <property type="protein sequence ID" value="MBA8815837.1"/>
    <property type="molecule type" value="Genomic_DNA"/>
</dbReference>
<protein>
    <recommendedName>
        <fullName evidence="5">DUF4245 domain-containing protein</fullName>
    </recommendedName>
</protein>
<gene>
    <name evidence="3" type="ORF">FHX48_000889</name>
</gene>
<feature type="region of interest" description="Disordered" evidence="1">
    <location>
        <begin position="1"/>
        <end position="28"/>
    </location>
</feature>
<keyword evidence="2" id="KW-1133">Transmembrane helix</keyword>
<sequence>MSQKEQRVVAELGRPETPDETAARKAASSRAYRGSQTFRNLLAALGVTLVIVAIVIFAVPRGEIPDDPEIDVVSLAADAESAYGRDVVVADVSSAWRVNSAAVKGDSVLAWTVSYVPQDTSFLVVSQAFDADDAWARTEFNGSAPTGTTTINGIVWDEYVISDPSSTGNVTYALGTQAGTDHILVYGTADHGTTASVAASLTRDIRAMREESPS</sequence>
<dbReference type="RefSeq" id="WP_167048935.1">
    <property type="nucleotide sequence ID" value="NZ_JAAOZB010000002.1"/>
</dbReference>
<dbReference type="Proteomes" id="UP000526083">
    <property type="component" value="Unassembled WGS sequence"/>
</dbReference>
<feature type="compositionally biased region" description="Basic and acidic residues" evidence="1">
    <location>
        <begin position="1"/>
        <end position="23"/>
    </location>
</feature>
<evidence type="ECO:0000256" key="1">
    <source>
        <dbReference type="SAM" id="MobiDB-lite"/>
    </source>
</evidence>
<reference evidence="3 4" key="1">
    <citation type="submission" date="2020-07" db="EMBL/GenBank/DDBJ databases">
        <title>Sequencing the genomes of 1000 actinobacteria strains.</title>
        <authorList>
            <person name="Klenk H.-P."/>
        </authorList>
    </citation>
    <scope>NUCLEOTIDE SEQUENCE [LARGE SCALE GENOMIC DNA]</scope>
    <source>
        <strain evidence="3 4">DSM 27576</strain>
    </source>
</reference>
<dbReference type="InterPro" id="IPR025339">
    <property type="entry name" value="DUF4245"/>
</dbReference>
<evidence type="ECO:0000256" key="2">
    <source>
        <dbReference type="SAM" id="Phobius"/>
    </source>
</evidence>